<dbReference type="RefSeq" id="WP_086404763.1">
    <property type="nucleotide sequence ID" value="NZ_MOOS01000193.1"/>
</dbReference>
<dbReference type="Pfam" id="PF00534">
    <property type="entry name" value="Glycos_transf_1"/>
    <property type="match status" value="1"/>
</dbReference>
<dbReference type="InterPro" id="IPR028098">
    <property type="entry name" value="Glyco_trans_4-like_N"/>
</dbReference>
<dbReference type="InterPro" id="IPR001296">
    <property type="entry name" value="Glyco_trans_1"/>
</dbReference>
<proteinExistence type="inferred from homology"/>
<evidence type="ECO:0000256" key="1">
    <source>
        <dbReference type="ARBA" id="ARBA00009481"/>
    </source>
</evidence>
<dbReference type="SUPFAM" id="SSF53756">
    <property type="entry name" value="UDP-Glycosyltransferase/glycogen phosphorylase"/>
    <property type="match status" value="1"/>
</dbReference>
<dbReference type="AlphaFoldDB" id="A0A9X6QUT7"/>
<comment type="caution">
    <text evidence="4">The sequence shown here is derived from an EMBL/GenBank/DDBJ whole genome shotgun (WGS) entry which is preliminary data.</text>
</comment>
<accession>A0A9X6QUT7</accession>
<evidence type="ECO:0000313" key="5">
    <source>
        <dbReference type="Proteomes" id="UP000194853"/>
    </source>
</evidence>
<dbReference type="CDD" id="cd03808">
    <property type="entry name" value="GT4_CapM-like"/>
    <property type="match status" value="1"/>
</dbReference>
<comment type="similarity">
    <text evidence="1">Belongs to the glycosyltransferase group 1 family. Glycosyltransferase 4 subfamily.</text>
</comment>
<dbReference type="Pfam" id="PF13477">
    <property type="entry name" value="Glyco_trans_4_2"/>
    <property type="match status" value="1"/>
</dbReference>
<feature type="domain" description="Glycosyl transferase family 1" evidence="2">
    <location>
        <begin position="186"/>
        <end position="357"/>
    </location>
</feature>
<dbReference type="PANTHER" id="PTHR12526">
    <property type="entry name" value="GLYCOSYLTRANSFERASE"/>
    <property type="match status" value="1"/>
</dbReference>
<name>A0A9X6QUT7_BACTJ</name>
<evidence type="ECO:0000259" key="3">
    <source>
        <dbReference type="Pfam" id="PF13477"/>
    </source>
</evidence>
<organism evidence="4 5">
    <name type="scientific">Bacillus thuringiensis subsp. jegathesan</name>
    <dbReference type="NCBI Taxonomy" id="56955"/>
    <lineage>
        <taxon>Bacteria</taxon>
        <taxon>Bacillati</taxon>
        <taxon>Bacillota</taxon>
        <taxon>Bacilli</taxon>
        <taxon>Bacillales</taxon>
        <taxon>Bacillaceae</taxon>
        <taxon>Bacillus</taxon>
        <taxon>Bacillus cereus group</taxon>
    </lineage>
</organism>
<reference evidence="4 5" key="1">
    <citation type="submission" date="2016-10" db="EMBL/GenBank/DDBJ databases">
        <title>Comparative genomics of Bacillus thuringiensis reveals a path to pathogens against multiple invertebrate hosts.</title>
        <authorList>
            <person name="Zheng J."/>
            <person name="Gao Q."/>
            <person name="Liu H."/>
            <person name="Peng D."/>
            <person name="Ruan L."/>
            <person name="Sun M."/>
        </authorList>
    </citation>
    <scope>NUCLEOTIDE SEQUENCE [LARGE SCALE GENOMIC DNA]</scope>
    <source>
        <strain evidence="4">BGSC 4CF1</strain>
    </source>
</reference>
<evidence type="ECO:0000313" key="4">
    <source>
        <dbReference type="EMBL" id="OUB58485.1"/>
    </source>
</evidence>
<feature type="domain" description="Glycosyltransferase subfamily 4-like N-terminal" evidence="3">
    <location>
        <begin position="14"/>
        <end position="129"/>
    </location>
</feature>
<dbReference type="GO" id="GO:0016757">
    <property type="term" value="F:glycosyltransferase activity"/>
    <property type="evidence" value="ECO:0007669"/>
    <property type="project" value="InterPro"/>
</dbReference>
<dbReference type="Proteomes" id="UP000194853">
    <property type="component" value="Unassembled WGS sequence"/>
</dbReference>
<dbReference type="Gene3D" id="3.40.50.2000">
    <property type="entry name" value="Glycogen Phosphorylase B"/>
    <property type="match status" value="2"/>
</dbReference>
<sequence length="386" mass="44488">MKVLQVTAVDFTLKKFLMPLIDEMQRNNYEVHTACNCRQVGEKLKNEGYIIHHIPFSRNMNIFSHFKSLLNLIKLLKHEKYDCIHTHTPVASLVARLAAKLAGVPTIVYTAHGFYFHENMSPIVYKAIYTLEKVWGRFFTDYLFFQSIEDYNLAKENNFNHKEKIIHIGNGVSTEIFNPSRYNRGNLRANLGYSSEDIVIAFVGRLVKEKGVQELIDAFQIIKEQGYANVKLMLIGGKVDGDRDTFDVDAYINQLPAVCKSDLQLLGLRDDIPQLLVAADLFTLPSYREGLPRSIIEAMAMENPIVATNIRGCREEVFDNKNGYLCERANAKDLAEKLIRIISSEKKMDMFSEESRRLFLSEFDEKMVLNKQLNIFDKIRKEKRNV</sequence>
<gene>
    <name evidence="4" type="ORF">BK750_30135</name>
</gene>
<dbReference type="EMBL" id="MOOS01000193">
    <property type="protein sequence ID" value="OUB58485.1"/>
    <property type="molecule type" value="Genomic_DNA"/>
</dbReference>
<protein>
    <submittedName>
        <fullName evidence="4">Glycosyltransferase family 1 protein</fullName>
    </submittedName>
</protein>
<evidence type="ECO:0000259" key="2">
    <source>
        <dbReference type="Pfam" id="PF00534"/>
    </source>
</evidence>